<keyword evidence="2" id="KW-1185">Reference proteome</keyword>
<gene>
    <name evidence="1" type="ORF">RHODO2019_00150</name>
</gene>
<dbReference type="InterPro" id="IPR008792">
    <property type="entry name" value="PQQD"/>
</dbReference>
<dbReference type="EMBL" id="CP110615">
    <property type="protein sequence ID" value="UZJ24969.1"/>
    <property type="molecule type" value="Genomic_DNA"/>
</dbReference>
<dbReference type="Proteomes" id="UP001164965">
    <property type="component" value="Chromosome"/>
</dbReference>
<dbReference type="InterPro" id="IPR041881">
    <property type="entry name" value="PqqD_sf"/>
</dbReference>
<name>A0ABY6NZX5_9NOCA</name>
<accession>A0ABY6NZX5</accession>
<organism evidence="1 2">
    <name type="scientific">Rhodococcus antarcticus</name>
    <dbReference type="NCBI Taxonomy" id="2987751"/>
    <lineage>
        <taxon>Bacteria</taxon>
        <taxon>Bacillati</taxon>
        <taxon>Actinomycetota</taxon>
        <taxon>Actinomycetes</taxon>
        <taxon>Mycobacteriales</taxon>
        <taxon>Nocardiaceae</taxon>
        <taxon>Rhodococcus</taxon>
    </lineage>
</organism>
<proteinExistence type="predicted"/>
<evidence type="ECO:0000313" key="1">
    <source>
        <dbReference type="EMBL" id="UZJ24969.1"/>
    </source>
</evidence>
<sequence length="93" mass="9846">MSGYTVAPGVGWVLDGDSVVIAPPGTGQRLALEGTAADVWLLVAEGLGRQDVVRTLQEQYQGDDDTIAHAAAALVDDLLTRNLLVHQPRDHTS</sequence>
<protein>
    <submittedName>
        <fullName evidence="1">PqqD family protein</fullName>
    </submittedName>
</protein>
<dbReference type="RefSeq" id="WP_265383075.1">
    <property type="nucleotide sequence ID" value="NZ_CP110615.1"/>
</dbReference>
<dbReference type="Pfam" id="PF05402">
    <property type="entry name" value="PqqD"/>
    <property type="match status" value="1"/>
</dbReference>
<dbReference type="Gene3D" id="1.10.10.1150">
    <property type="entry name" value="Coenzyme PQQ synthesis protein D (PqqD)"/>
    <property type="match status" value="1"/>
</dbReference>
<reference evidence="1" key="1">
    <citation type="submission" date="2022-10" db="EMBL/GenBank/DDBJ databases">
        <title>Rhodococcus sp.75.</title>
        <authorList>
            <person name="Sun M."/>
        </authorList>
    </citation>
    <scope>NUCLEOTIDE SEQUENCE</scope>
    <source>
        <strain evidence="1">75</strain>
    </source>
</reference>
<evidence type="ECO:0000313" key="2">
    <source>
        <dbReference type="Proteomes" id="UP001164965"/>
    </source>
</evidence>